<evidence type="ECO:0000256" key="1">
    <source>
        <dbReference type="SAM" id="MobiDB-lite"/>
    </source>
</evidence>
<dbReference type="AlphaFoldDB" id="A0A916VEX9"/>
<protein>
    <submittedName>
        <fullName evidence="2">Uncharacterized protein</fullName>
    </submittedName>
</protein>
<feature type="compositionally biased region" description="Basic and acidic residues" evidence="1">
    <location>
        <begin position="47"/>
        <end position="63"/>
    </location>
</feature>
<feature type="region of interest" description="Disordered" evidence="1">
    <location>
        <begin position="42"/>
        <end position="106"/>
    </location>
</feature>
<dbReference type="EMBL" id="BMAQ01000006">
    <property type="protein sequence ID" value="GFR37702.1"/>
    <property type="molecule type" value="Genomic_DNA"/>
</dbReference>
<dbReference type="RefSeq" id="WP_200965978.1">
    <property type="nucleotide sequence ID" value="NZ_BMAQ01000006.1"/>
</dbReference>
<gene>
    <name evidence="2" type="ORF">PRECH8_09980</name>
</gene>
<reference evidence="2" key="1">
    <citation type="submission" date="2020-08" db="EMBL/GenBank/DDBJ databases">
        <authorList>
            <person name="Uke A."/>
            <person name="Chhe C."/>
            <person name="Baramee S."/>
            <person name="Kosugi A."/>
        </authorList>
    </citation>
    <scope>NUCLEOTIDE SEQUENCE</scope>
    <source>
        <strain evidence="2">DA-C8</strain>
    </source>
</reference>
<feature type="compositionally biased region" description="Basic and acidic residues" evidence="1">
    <location>
        <begin position="73"/>
        <end position="90"/>
    </location>
</feature>
<organism evidence="2 3">
    <name type="scientific">Insulibacter thermoxylanivorax</name>
    <dbReference type="NCBI Taxonomy" id="2749268"/>
    <lineage>
        <taxon>Bacteria</taxon>
        <taxon>Bacillati</taxon>
        <taxon>Bacillota</taxon>
        <taxon>Bacilli</taxon>
        <taxon>Bacillales</taxon>
        <taxon>Paenibacillaceae</taxon>
        <taxon>Insulibacter</taxon>
    </lineage>
</organism>
<proteinExistence type="predicted"/>
<reference evidence="2" key="2">
    <citation type="journal article" date="2021" name="Data Brief">
        <title>Draft genome sequence data of the facultative, thermophilic, xylanolytic bacterium Paenibacillus sp. strain DA-C8.</title>
        <authorList>
            <person name="Chhe C."/>
            <person name="Uke A."/>
            <person name="Baramee S."/>
            <person name="Ungkulpasvich U."/>
            <person name="Tachaapaikoon C."/>
            <person name="Pason P."/>
            <person name="Waeonukul R."/>
            <person name="Ratanakhanokchai K."/>
            <person name="Kosugi A."/>
        </authorList>
    </citation>
    <scope>NUCLEOTIDE SEQUENCE</scope>
    <source>
        <strain evidence="2">DA-C8</strain>
    </source>
</reference>
<comment type="caution">
    <text evidence="2">The sequence shown here is derived from an EMBL/GenBank/DDBJ whole genome shotgun (WGS) entry which is preliminary data.</text>
</comment>
<sequence length="106" mass="12059">MTLRSIEMQIALPRVNDAGNIQHQLAQKPAYDQNMLAMQTAKQAEMQLKRSTEVDEAHTRMIGEDEGSEERDDSGRQQRGRRETSADRKAVQSVHPYKGKHIDLSL</sequence>
<dbReference type="Proteomes" id="UP000654993">
    <property type="component" value="Unassembled WGS sequence"/>
</dbReference>
<name>A0A916VEX9_9BACL</name>
<keyword evidence="3" id="KW-1185">Reference proteome</keyword>
<accession>A0A916VEX9</accession>
<evidence type="ECO:0000313" key="3">
    <source>
        <dbReference type="Proteomes" id="UP000654993"/>
    </source>
</evidence>
<evidence type="ECO:0000313" key="2">
    <source>
        <dbReference type="EMBL" id="GFR37702.1"/>
    </source>
</evidence>